<gene>
    <name evidence="1" type="ORF">ATO10_05352</name>
</gene>
<evidence type="ECO:0008006" key="3">
    <source>
        <dbReference type="Google" id="ProtNLM"/>
    </source>
</evidence>
<reference evidence="1 2" key="1">
    <citation type="submission" date="2013-04" db="EMBL/GenBank/DDBJ databases">
        <title>Shimia sp. 22II-S11-Z10 Genome Sequencing.</title>
        <authorList>
            <person name="Lai Q."/>
            <person name="Li G."/>
            <person name="Shao Z."/>
        </authorList>
    </citation>
    <scope>NUCLEOTIDE SEQUENCE [LARGE SCALE GENOMIC DNA]</scope>
    <source>
        <strain evidence="2">22II-S11-Z10</strain>
    </source>
</reference>
<evidence type="ECO:0000313" key="2">
    <source>
        <dbReference type="Proteomes" id="UP000024836"/>
    </source>
</evidence>
<accession>A0A058ZP48</accession>
<keyword evidence="2" id="KW-1185">Reference proteome</keyword>
<dbReference type="OrthoDB" id="9772295at2"/>
<dbReference type="STRING" id="1461693.ATO10_05352"/>
<dbReference type="Pfam" id="PF08811">
    <property type="entry name" value="DUF1800"/>
    <property type="match status" value="1"/>
</dbReference>
<comment type="caution">
    <text evidence="1">The sequence shown here is derived from an EMBL/GenBank/DDBJ whole genome shotgun (WGS) entry which is preliminary data.</text>
</comment>
<dbReference type="Proteomes" id="UP000024836">
    <property type="component" value="Unassembled WGS sequence"/>
</dbReference>
<dbReference type="EMBL" id="AQQY01000002">
    <property type="protein sequence ID" value="KCV83010.1"/>
    <property type="molecule type" value="Genomic_DNA"/>
</dbReference>
<proteinExistence type="predicted"/>
<dbReference type="InterPro" id="IPR014917">
    <property type="entry name" value="DUF1800"/>
</dbReference>
<dbReference type="AlphaFoldDB" id="A0A058ZP48"/>
<name>A0A058ZP48_9RHOB</name>
<dbReference type="eggNOG" id="COG5267">
    <property type="taxonomic scope" value="Bacteria"/>
</dbReference>
<evidence type="ECO:0000313" key="1">
    <source>
        <dbReference type="EMBL" id="KCV83010.1"/>
    </source>
</evidence>
<sequence>MRFDSRLAEIRFGYGHNPDLNPPADAGEIIARLGARDRAAQRWPIDLYATRTPLLVEYQRLNKLRKSGDMEGVTLNKALRKRVRRDQMMYLNTALSRAALSEDAFRERLTRFWGDHFTVRGKQALTKQLVSTYIEEAIRPHLAGRFADLLKSAVTHPMMLLYLDQFRSIGPGSNGAKNGKRGLNENLAREVLELHTLGVDGAYAQDDVRQLAELFTGLSVKSDRTFVFRDNIAEPGSETVLGESYGGRNANLNDIHEVLEDLAVHPDTARHLAWKLAVHFVADVPEQALVEHVAQAYLRSGGDLTATYSALLEHPAAWAAQLGKARQPFDFIAASLRALAVSPRTMSEHDDKDVLRRYYKPMRAMGQNWEFPGGPDGLPEEASYWITPPALAVRINWALRAPEDILAKLPDPRALLERALGPMANDALNFAVAGAENRSVGVALVLTSPQFQRR</sequence>
<protein>
    <recommendedName>
        <fullName evidence="3">DUF1800 domain-containing protein</fullName>
    </recommendedName>
</protein>
<dbReference type="RefSeq" id="WP_035249008.1">
    <property type="nucleotide sequence ID" value="NZ_AQQY01000002.1"/>
</dbReference>
<organism evidence="1 2">
    <name type="scientific">Actibacterium atlanticum</name>
    <dbReference type="NCBI Taxonomy" id="1461693"/>
    <lineage>
        <taxon>Bacteria</taxon>
        <taxon>Pseudomonadati</taxon>
        <taxon>Pseudomonadota</taxon>
        <taxon>Alphaproteobacteria</taxon>
        <taxon>Rhodobacterales</taxon>
        <taxon>Roseobacteraceae</taxon>
        <taxon>Actibacterium</taxon>
    </lineage>
</organism>